<comment type="caution">
    <text evidence="3">The sequence shown here is derived from an EMBL/GenBank/DDBJ whole genome shotgun (WGS) entry which is preliminary data.</text>
</comment>
<dbReference type="RefSeq" id="WP_351957844.1">
    <property type="nucleotide sequence ID" value="NZ_JBEOZM010000007.1"/>
</dbReference>
<gene>
    <name evidence="3" type="ORF">ABT211_18780</name>
</gene>
<dbReference type="Proteomes" id="UP001490365">
    <property type="component" value="Unassembled WGS sequence"/>
</dbReference>
<organism evidence="3 4">
    <name type="scientific">Streptomyces sp. 900105755</name>
    <dbReference type="NCBI Taxonomy" id="3154389"/>
    <lineage>
        <taxon>Bacteria</taxon>
        <taxon>Bacillati</taxon>
        <taxon>Actinomycetota</taxon>
        <taxon>Actinomycetes</taxon>
        <taxon>Kitasatosporales</taxon>
        <taxon>Streptomycetaceae</taxon>
        <taxon>Streptomyces</taxon>
    </lineage>
</organism>
<protein>
    <submittedName>
        <fullName evidence="3">Uncharacterized protein</fullName>
    </submittedName>
</protein>
<feature type="region of interest" description="Disordered" evidence="1">
    <location>
        <begin position="23"/>
        <end position="78"/>
    </location>
</feature>
<keyword evidence="4" id="KW-1185">Reference proteome</keyword>
<evidence type="ECO:0000313" key="4">
    <source>
        <dbReference type="Proteomes" id="UP001490365"/>
    </source>
</evidence>
<sequence length="78" mass="7669">MLPRRTLIAVTAVLVALCGATPALADDGWGSSDPVAGQVDDPDDDGRLDGVGNTDGTGGTTGNDDFDFLGPGGPDAPA</sequence>
<accession>A0ABV1TH10</accession>
<evidence type="ECO:0000256" key="1">
    <source>
        <dbReference type="SAM" id="MobiDB-lite"/>
    </source>
</evidence>
<feature type="chain" id="PRO_5047182827" evidence="2">
    <location>
        <begin position="26"/>
        <end position="78"/>
    </location>
</feature>
<evidence type="ECO:0000313" key="3">
    <source>
        <dbReference type="EMBL" id="MER6269319.1"/>
    </source>
</evidence>
<keyword evidence="2" id="KW-0732">Signal</keyword>
<evidence type="ECO:0000256" key="2">
    <source>
        <dbReference type="SAM" id="SignalP"/>
    </source>
</evidence>
<feature type="signal peptide" evidence="2">
    <location>
        <begin position="1"/>
        <end position="25"/>
    </location>
</feature>
<proteinExistence type="predicted"/>
<name>A0ABV1TH10_9ACTN</name>
<reference evidence="3 4" key="1">
    <citation type="submission" date="2024-06" db="EMBL/GenBank/DDBJ databases">
        <title>The Natural Products Discovery Center: Release of the First 8490 Sequenced Strains for Exploring Actinobacteria Biosynthetic Diversity.</title>
        <authorList>
            <person name="Kalkreuter E."/>
            <person name="Kautsar S.A."/>
            <person name="Yang D."/>
            <person name="Bader C.D."/>
            <person name="Teijaro C.N."/>
            <person name="Fluegel L."/>
            <person name="Davis C.M."/>
            <person name="Simpson J.R."/>
            <person name="Lauterbach L."/>
            <person name="Steele A.D."/>
            <person name="Gui C."/>
            <person name="Meng S."/>
            <person name="Li G."/>
            <person name="Viehrig K."/>
            <person name="Ye F."/>
            <person name="Su P."/>
            <person name="Kiefer A.F."/>
            <person name="Nichols A."/>
            <person name="Cepeda A.J."/>
            <person name="Yan W."/>
            <person name="Fan B."/>
            <person name="Jiang Y."/>
            <person name="Adhikari A."/>
            <person name="Zheng C.-J."/>
            <person name="Schuster L."/>
            <person name="Cowan T.M."/>
            <person name="Smanski M.J."/>
            <person name="Chevrette M.G."/>
            <person name="De Carvalho L.P.S."/>
            <person name="Shen B."/>
        </authorList>
    </citation>
    <scope>NUCLEOTIDE SEQUENCE [LARGE SCALE GENOMIC DNA]</scope>
    <source>
        <strain evidence="3 4">NPDC001694</strain>
    </source>
</reference>
<dbReference type="EMBL" id="JBEOZM010000007">
    <property type="protein sequence ID" value="MER6269319.1"/>
    <property type="molecule type" value="Genomic_DNA"/>
</dbReference>